<organism evidence="5 6">
    <name type="scientific">Thiomicrorhabdus sediminis</name>
    <dbReference type="NCBI Taxonomy" id="2580412"/>
    <lineage>
        <taxon>Bacteria</taxon>
        <taxon>Pseudomonadati</taxon>
        <taxon>Pseudomonadota</taxon>
        <taxon>Gammaproteobacteria</taxon>
        <taxon>Thiotrichales</taxon>
        <taxon>Piscirickettsiaceae</taxon>
        <taxon>Thiomicrorhabdus</taxon>
    </lineage>
</organism>
<dbReference type="KEGG" id="thig:FE785_01880"/>
<gene>
    <name evidence="5" type="ORF">FE785_01880</name>
</gene>
<evidence type="ECO:0000256" key="4">
    <source>
        <dbReference type="ARBA" id="ARBA00023239"/>
    </source>
</evidence>
<keyword evidence="4" id="KW-0456">Lyase</keyword>
<comment type="catalytic activity">
    <reaction evidence="1">
        <text>(4aS,6R)-4a-hydroxy-L-erythro-5,6,7,8-tetrahydrobiopterin = (6R)-L-erythro-6,7-dihydrobiopterin + H2O</text>
        <dbReference type="Rhea" id="RHEA:11920"/>
        <dbReference type="ChEBI" id="CHEBI:15377"/>
        <dbReference type="ChEBI" id="CHEBI:15642"/>
        <dbReference type="ChEBI" id="CHEBI:43120"/>
        <dbReference type="EC" id="4.2.1.96"/>
    </reaction>
</comment>
<evidence type="ECO:0000256" key="2">
    <source>
        <dbReference type="ARBA" id="ARBA00006472"/>
    </source>
</evidence>
<dbReference type="EC" id="4.2.1.96" evidence="3"/>
<dbReference type="OrthoDB" id="5297462at2"/>
<reference evidence="5 6" key="1">
    <citation type="submission" date="2019-05" db="EMBL/GenBank/DDBJ databases">
        <title>Thiomicrorhabdus sediminis sp. nov, a novel sulfur-oxidizing bacterium isolated from coastal sediment.</title>
        <authorList>
            <person name="Liu X."/>
        </authorList>
    </citation>
    <scope>NUCLEOTIDE SEQUENCE [LARGE SCALE GENOMIC DNA]</scope>
    <source>
        <strain evidence="5 6">G1</strain>
    </source>
</reference>
<dbReference type="SUPFAM" id="SSF55248">
    <property type="entry name" value="PCD-like"/>
    <property type="match status" value="1"/>
</dbReference>
<evidence type="ECO:0000256" key="1">
    <source>
        <dbReference type="ARBA" id="ARBA00001554"/>
    </source>
</evidence>
<dbReference type="Proteomes" id="UP000304864">
    <property type="component" value="Chromosome"/>
</dbReference>
<accession>A0A4P9K4X4</accession>
<dbReference type="Gene3D" id="3.30.1360.20">
    <property type="entry name" value="Transcriptional coactivator/pterin dehydratase"/>
    <property type="match status" value="1"/>
</dbReference>
<sequence>MDSRVLSDDESAATALRELCVNDRWKQKSKPASLEARFEFDSFEILREFLDQTAEIAEQLEHHPNISFSKQHVSMIIYAKTGELMDIDFELQSSFDKVYDSLVTTTS</sequence>
<keyword evidence="6" id="KW-1185">Reference proteome</keyword>
<protein>
    <recommendedName>
        <fullName evidence="3">4a-hydroxytetrahydrobiopterin dehydratase</fullName>
        <ecNumber evidence="3">4.2.1.96</ecNumber>
    </recommendedName>
</protein>
<proteinExistence type="inferred from homology"/>
<dbReference type="GO" id="GO:0008124">
    <property type="term" value="F:4-alpha-hydroxytetrahydrobiopterin dehydratase activity"/>
    <property type="evidence" value="ECO:0007669"/>
    <property type="project" value="UniProtKB-EC"/>
</dbReference>
<evidence type="ECO:0000313" key="6">
    <source>
        <dbReference type="Proteomes" id="UP000304864"/>
    </source>
</evidence>
<dbReference type="InterPro" id="IPR036428">
    <property type="entry name" value="PCD_sf"/>
</dbReference>
<name>A0A4P9K4X4_9GAMM</name>
<dbReference type="Pfam" id="PF01329">
    <property type="entry name" value="Pterin_4a"/>
    <property type="match status" value="1"/>
</dbReference>
<dbReference type="GO" id="GO:0006729">
    <property type="term" value="P:tetrahydrobiopterin biosynthetic process"/>
    <property type="evidence" value="ECO:0007669"/>
    <property type="project" value="InterPro"/>
</dbReference>
<dbReference type="EMBL" id="CP040602">
    <property type="protein sequence ID" value="QCU89470.1"/>
    <property type="molecule type" value="Genomic_DNA"/>
</dbReference>
<dbReference type="AlphaFoldDB" id="A0A4P9K4X4"/>
<evidence type="ECO:0000256" key="3">
    <source>
        <dbReference type="ARBA" id="ARBA00013252"/>
    </source>
</evidence>
<evidence type="ECO:0000313" key="5">
    <source>
        <dbReference type="EMBL" id="QCU89470.1"/>
    </source>
</evidence>
<comment type="similarity">
    <text evidence="2">Belongs to the pterin-4-alpha-carbinolamine dehydratase family.</text>
</comment>
<dbReference type="InterPro" id="IPR001533">
    <property type="entry name" value="Pterin_deHydtase"/>
</dbReference>